<dbReference type="Proteomes" id="UP000053405">
    <property type="component" value="Unassembled WGS sequence"/>
</dbReference>
<keyword evidence="2" id="KW-1185">Reference proteome</keyword>
<proteinExistence type="predicted"/>
<name>L7L6J9_9ACTN</name>
<dbReference type="EMBL" id="BANT01000005">
    <property type="protein sequence ID" value="GAC56376.1"/>
    <property type="molecule type" value="Genomic_DNA"/>
</dbReference>
<dbReference type="eggNOG" id="ENOG5031IY2">
    <property type="taxonomic scope" value="Bacteria"/>
</dbReference>
<evidence type="ECO:0000313" key="2">
    <source>
        <dbReference type="Proteomes" id="UP000053405"/>
    </source>
</evidence>
<dbReference type="STRING" id="1121927.GOHSU_05_00150"/>
<evidence type="ECO:0000313" key="1">
    <source>
        <dbReference type="EMBL" id="GAC56376.1"/>
    </source>
</evidence>
<gene>
    <name evidence="1" type="ORF">GOHSU_05_00150</name>
</gene>
<sequence>MAGVADPVSEPPSWMAPWLGLTRLPAGELRRRAAIVEEIAADEGLLTPVPVPGAEHFGWADGSGQETHWFFHPDGKILLTTFDHECALNVYPDYDYEQQRSLLDGVPEPLCAPLLDLPGDGPLLTIAAADGRTVLTVGGVFFLDPASADRPGEWQVAQGVLDFCAARGLDVFLEAGFAWCVSDYHLDGDCTVEAMLAERRLRGYYDGDFADEAADRRRLTRLFDRAERRLG</sequence>
<protein>
    <submittedName>
        <fullName evidence="1">Uncharacterized protein</fullName>
    </submittedName>
</protein>
<comment type="caution">
    <text evidence="1">The sequence shown here is derived from an EMBL/GenBank/DDBJ whole genome shotgun (WGS) entry which is preliminary data.</text>
</comment>
<dbReference type="AlphaFoldDB" id="L7L6J9"/>
<accession>L7L6J9</accession>
<organism evidence="1 2">
    <name type="scientific">Gordonia hirsuta DSM 44140 = NBRC 16056</name>
    <dbReference type="NCBI Taxonomy" id="1121927"/>
    <lineage>
        <taxon>Bacteria</taxon>
        <taxon>Bacillati</taxon>
        <taxon>Actinomycetota</taxon>
        <taxon>Actinomycetes</taxon>
        <taxon>Mycobacteriales</taxon>
        <taxon>Gordoniaceae</taxon>
        <taxon>Gordonia</taxon>
    </lineage>
</organism>
<reference evidence="1 2" key="1">
    <citation type="submission" date="2012-12" db="EMBL/GenBank/DDBJ databases">
        <title>Whole genome shotgun sequence of Gordonia hirsuta NBRC 16056.</title>
        <authorList>
            <person name="Isaki-Nakamura S."/>
            <person name="Hosoyama A."/>
            <person name="Tsuchikane K."/>
            <person name="Katsumata H."/>
            <person name="Baba S."/>
            <person name="Yamazaki S."/>
            <person name="Fujita N."/>
        </authorList>
    </citation>
    <scope>NUCLEOTIDE SEQUENCE [LARGE SCALE GENOMIC DNA]</scope>
    <source>
        <strain evidence="1 2">NBRC 16056</strain>
    </source>
</reference>